<reference evidence="2" key="1">
    <citation type="journal article" date="2014" name="Genome Announc.">
        <title>Draft Genome Sequence of Clostridium straminisolvens Strain JCM 21531T, Isolated from a Cellulose-Degrading Bacterial Community.</title>
        <authorList>
            <person name="Yuki M."/>
            <person name="Oshima K."/>
            <person name="Suda W."/>
            <person name="Sakamoto M."/>
            <person name="Kitamura K."/>
            <person name="Iida T."/>
            <person name="Hattori M."/>
            <person name="Ohkuma M."/>
        </authorList>
    </citation>
    <scope>NUCLEOTIDE SEQUENCE [LARGE SCALE GENOMIC DNA]</scope>
    <source>
        <strain evidence="2">JCM 21531</strain>
    </source>
</reference>
<evidence type="ECO:0000313" key="3">
    <source>
        <dbReference type="Proteomes" id="UP000019109"/>
    </source>
</evidence>
<evidence type="ECO:0000256" key="1">
    <source>
        <dbReference type="ARBA" id="ARBA00023118"/>
    </source>
</evidence>
<dbReference type="InterPro" id="IPR010156">
    <property type="entry name" value="CRISPR-assoc_prot_Cas6"/>
</dbReference>
<dbReference type="RefSeq" id="WP_369347564.1">
    <property type="nucleotide sequence ID" value="NZ_BAVR01000008.1"/>
</dbReference>
<dbReference type="EMBL" id="BAVR01000008">
    <property type="protein sequence ID" value="GAE87593.1"/>
    <property type="molecule type" value="Genomic_DNA"/>
</dbReference>
<dbReference type="PANTHER" id="PTHR36984">
    <property type="entry name" value="CRISPR-ASSOCIATED ENDORIBONUCLEASE CAS6 1"/>
    <property type="match status" value="1"/>
</dbReference>
<dbReference type="InterPro" id="IPR045747">
    <property type="entry name" value="CRISPR-assoc_prot_Cas6_N_sf"/>
</dbReference>
<accession>W4V434</accession>
<comment type="caution">
    <text evidence="2">The sequence shown here is derived from an EMBL/GenBank/DDBJ whole genome shotgun (WGS) entry which is preliminary data.</text>
</comment>
<evidence type="ECO:0000313" key="2">
    <source>
        <dbReference type="EMBL" id="GAE87593.1"/>
    </source>
</evidence>
<dbReference type="PANTHER" id="PTHR36984:SF1">
    <property type="entry name" value="CRISPR-ASSOCIATED ENDORIBONUCLEASE CAS6 1"/>
    <property type="match status" value="1"/>
</dbReference>
<dbReference type="Proteomes" id="UP000019109">
    <property type="component" value="Unassembled WGS sequence"/>
</dbReference>
<name>W4V434_9FIRM</name>
<dbReference type="GO" id="GO:0016788">
    <property type="term" value="F:hydrolase activity, acting on ester bonds"/>
    <property type="evidence" value="ECO:0007669"/>
    <property type="project" value="InterPro"/>
</dbReference>
<protein>
    <submittedName>
        <fullName evidence="2">CRISPR repeat RNA endoribonuclease Cas6</fullName>
    </submittedName>
</protein>
<dbReference type="Gene3D" id="3.30.70.1890">
    <property type="match status" value="1"/>
</dbReference>
<sequence>MRFIVSIDFDKSLELPFNYNKILQGFIYRNIMDKDLAQFIHDKGFSYEKRKYKMFTFSRLQGKFSIDSKRKKIIYQSPVELIVSSCYDDFLLTCHCLF</sequence>
<dbReference type="Pfam" id="PF21350">
    <property type="entry name" value="Cas6_I-A"/>
    <property type="match status" value="1"/>
</dbReference>
<keyword evidence="3" id="KW-1185">Reference proteome</keyword>
<proteinExistence type="predicted"/>
<dbReference type="GO" id="GO:0051607">
    <property type="term" value="P:defense response to virus"/>
    <property type="evidence" value="ECO:0007669"/>
    <property type="project" value="UniProtKB-KW"/>
</dbReference>
<dbReference type="STRING" id="1294263.JCM21531_978"/>
<gene>
    <name evidence="2" type="ORF">JCM21531_978</name>
</gene>
<keyword evidence="1" id="KW-0051">Antiviral defense</keyword>
<organism evidence="2 3">
    <name type="scientific">Acetivibrio straminisolvens JCM 21531</name>
    <dbReference type="NCBI Taxonomy" id="1294263"/>
    <lineage>
        <taxon>Bacteria</taxon>
        <taxon>Bacillati</taxon>
        <taxon>Bacillota</taxon>
        <taxon>Clostridia</taxon>
        <taxon>Eubacteriales</taxon>
        <taxon>Oscillospiraceae</taxon>
        <taxon>Acetivibrio</taxon>
    </lineage>
</organism>
<dbReference type="AlphaFoldDB" id="W4V434"/>
<dbReference type="CDD" id="cd21140">
    <property type="entry name" value="Cas6_I-like"/>
    <property type="match status" value="1"/>
</dbReference>